<evidence type="ECO:0000259" key="2">
    <source>
        <dbReference type="Pfam" id="PF09159"/>
    </source>
</evidence>
<dbReference type="InterPro" id="IPR039197">
    <property type="entry name" value="Mrs1/Cce1"/>
</dbReference>
<dbReference type="PANTHER" id="PTHR28072">
    <property type="entry name" value="CRUCIFORM CUTTING ENDONUCLEASE 1, MITOCHONDRIAL-RELATED"/>
    <property type="match status" value="1"/>
</dbReference>
<dbReference type="PANTHER" id="PTHR28072:SF1">
    <property type="entry name" value="CRUCIFORM CUTTING ENDONUCLEASE 1, MITOCHONDRIAL-RELATED"/>
    <property type="match status" value="1"/>
</dbReference>
<dbReference type="InterPro" id="IPR015242">
    <property type="entry name" value="Ydc2_cat"/>
</dbReference>
<feature type="domain" description="Mitochondrial resolvase Ydc2 catalytic" evidence="2">
    <location>
        <begin position="338"/>
        <end position="556"/>
    </location>
</feature>
<organism evidence="3 4">
    <name type="scientific">Clydaea vesicula</name>
    <dbReference type="NCBI Taxonomy" id="447962"/>
    <lineage>
        <taxon>Eukaryota</taxon>
        <taxon>Fungi</taxon>
        <taxon>Fungi incertae sedis</taxon>
        <taxon>Chytridiomycota</taxon>
        <taxon>Chytridiomycota incertae sedis</taxon>
        <taxon>Chytridiomycetes</taxon>
        <taxon>Lobulomycetales</taxon>
        <taxon>Lobulomycetaceae</taxon>
        <taxon>Clydaea</taxon>
    </lineage>
</organism>
<dbReference type="AlphaFoldDB" id="A0AAD5Y2T8"/>
<reference evidence="3" key="1">
    <citation type="submission" date="2020-05" db="EMBL/GenBank/DDBJ databases">
        <title>Phylogenomic resolution of chytrid fungi.</title>
        <authorList>
            <person name="Stajich J.E."/>
            <person name="Amses K."/>
            <person name="Simmons R."/>
            <person name="Seto K."/>
            <person name="Myers J."/>
            <person name="Bonds A."/>
            <person name="Quandt C.A."/>
            <person name="Barry K."/>
            <person name="Liu P."/>
            <person name="Grigoriev I."/>
            <person name="Longcore J.E."/>
            <person name="James T.Y."/>
        </authorList>
    </citation>
    <scope>NUCLEOTIDE SEQUENCE</scope>
    <source>
        <strain evidence="3">JEL0476</strain>
    </source>
</reference>
<name>A0AAD5Y2T8_9FUNG</name>
<dbReference type="EMBL" id="JADGJW010000068">
    <property type="protein sequence ID" value="KAJ3225194.1"/>
    <property type="molecule type" value="Genomic_DNA"/>
</dbReference>
<protein>
    <recommendedName>
        <fullName evidence="2">Mitochondrial resolvase Ydc2 catalytic domain-containing protein</fullName>
    </recommendedName>
</protein>
<gene>
    <name evidence="3" type="ORF">HK099_007206</name>
</gene>
<accession>A0AAD5Y2T8</accession>
<evidence type="ECO:0000313" key="4">
    <source>
        <dbReference type="Proteomes" id="UP001211065"/>
    </source>
</evidence>
<evidence type="ECO:0000313" key="3">
    <source>
        <dbReference type="EMBL" id="KAJ3225194.1"/>
    </source>
</evidence>
<dbReference type="SUPFAM" id="SSF53098">
    <property type="entry name" value="Ribonuclease H-like"/>
    <property type="match status" value="1"/>
</dbReference>
<dbReference type="InterPro" id="IPR036397">
    <property type="entry name" value="RNaseH_sf"/>
</dbReference>
<sequence>MMDADENHLTKDESILNPSNIFLLSQKLDSPHKNNLDISISRLNILNASKDNLDKRSYQNRFTLSEFTNSKLNLSQQIRFIHSNVSQPITFTQVTKKKKIKWTEEEFNYLVKSVQSSKPLYKLFLERYPYRNADSCRKKILHSKLSSESSLFFSNAVAPIRARNDTADVKVGELQGSRNFNDSRNLDATAITGYSTTANIDSKCEKLDLEKKKKSKNSKNLNKKLTKNEIQNNNKKDGLCNLNGEKKKICDEPRVSRKQNNITEGTKNLIDIKTKKTIKIHPKDDSILKNQLDSTKGLESILRSCGVTSGTPKTKAAMREKLLLHLSEIKNLKNPKIVVAIDVGLVNLAYIKISLESEIPKILEWKILDVNFPATYDSVRYARVVQNLATCNFKDADVVLVEKQSPTSTSWGGVTPLVIQRCVVVEALLLGVLINQNNVKYVKSCSPSFISKYFNLGSFKRTEKKKKTCNLISKILGSGIAKNGIMNDILTLDLKKDCLIYPDIVDVSNTTFFNKSAVEINTSILDNYYAEKKKDDLADCFLIAIGFLEWYKNSLKLLETMQCR</sequence>
<proteinExistence type="predicted"/>
<evidence type="ECO:0000256" key="1">
    <source>
        <dbReference type="SAM" id="MobiDB-lite"/>
    </source>
</evidence>
<dbReference type="Gene3D" id="3.30.420.10">
    <property type="entry name" value="Ribonuclease H-like superfamily/Ribonuclease H"/>
    <property type="match status" value="1"/>
</dbReference>
<dbReference type="GO" id="GO:0003676">
    <property type="term" value="F:nucleic acid binding"/>
    <property type="evidence" value="ECO:0007669"/>
    <property type="project" value="InterPro"/>
</dbReference>
<comment type="caution">
    <text evidence="3">The sequence shown here is derived from an EMBL/GenBank/DDBJ whole genome shotgun (WGS) entry which is preliminary data.</text>
</comment>
<dbReference type="Proteomes" id="UP001211065">
    <property type="component" value="Unassembled WGS sequence"/>
</dbReference>
<feature type="compositionally biased region" description="Basic and acidic residues" evidence="1">
    <location>
        <begin position="234"/>
        <end position="243"/>
    </location>
</feature>
<feature type="region of interest" description="Disordered" evidence="1">
    <location>
        <begin position="211"/>
        <end position="243"/>
    </location>
</feature>
<dbReference type="InterPro" id="IPR012337">
    <property type="entry name" value="RNaseH-like_sf"/>
</dbReference>
<keyword evidence="4" id="KW-1185">Reference proteome</keyword>
<feature type="compositionally biased region" description="Basic residues" evidence="1">
    <location>
        <begin position="212"/>
        <end position="225"/>
    </location>
</feature>
<dbReference type="Pfam" id="PF09159">
    <property type="entry name" value="Ydc2-catalyt"/>
    <property type="match status" value="1"/>
</dbReference>